<dbReference type="InterPro" id="IPR015422">
    <property type="entry name" value="PyrdxlP-dep_Trfase_small"/>
</dbReference>
<organism evidence="4 5">
    <name type="scientific">Halobacillus seohaensis</name>
    <dbReference type="NCBI Taxonomy" id="447421"/>
    <lineage>
        <taxon>Bacteria</taxon>
        <taxon>Bacillati</taxon>
        <taxon>Bacillota</taxon>
        <taxon>Bacilli</taxon>
        <taxon>Bacillales</taxon>
        <taxon>Bacillaceae</taxon>
        <taxon>Halobacillus</taxon>
    </lineage>
</organism>
<comment type="caution">
    <text evidence="4">The sequence shown here is derived from an EMBL/GenBank/DDBJ whole genome shotgun (WGS) entry which is preliminary data.</text>
</comment>
<keyword evidence="5" id="KW-1185">Reference proteome</keyword>
<dbReference type="InterPro" id="IPR015424">
    <property type="entry name" value="PyrdxlP-dep_Trfase"/>
</dbReference>
<dbReference type="EMBL" id="JBHSZV010000014">
    <property type="protein sequence ID" value="MFC7061521.1"/>
    <property type="molecule type" value="Genomic_DNA"/>
</dbReference>
<protein>
    <submittedName>
        <fullName evidence="4">Cysteine desulfurase family protein</fullName>
    </submittedName>
</protein>
<feature type="domain" description="Aminotransferase class V" evidence="3">
    <location>
        <begin position="2"/>
        <end position="363"/>
    </location>
</feature>
<keyword evidence="2" id="KW-0663">Pyridoxal phosphate</keyword>
<dbReference type="InterPro" id="IPR015421">
    <property type="entry name" value="PyrdxlP-dep_Trfase_major"/>
</dbReference>
<dbReference type="PANTHER" id="PTHR11601:SF50">
    <property type="entry name" value="CYSTEINE DESULFURASE ISCS 2-RELATED"/>
    <property type="match status" value="1"/>
</dbReference>
<dbReference type="RefSeq" id="WP_204707422.1">
    <property type="nucleotide sequence ID" value="NZ_JBHSZV010000014.1"/>
</dbReference>
<evidence type="ECO:0000259" key="3">
    <source>
        <dbReference type="Pfam" id="PF00266"/>
    </source>
</evidence>
<dbReference type="Gene3D" id="3.40.640.10">
    <property type="entry name" value="Type I PLP-dependent aspartate aminotransferase-like (Major domain)"/>
    <property type="match status" value="1"/>
</dbReference>
<dbReference type="Pfam" id="PF00266">
    <property type="entry name" value="Aminotran_5"/>
    <property type="match status" value="1"/>
</dbReference>
<proteinExistence type="predicted"/>
<reference evidence="5" key="1">
    <citation type="journal article" date="2019" name="Int. J. Syst. Evol. Microbiol.">
        <title>The Global Catalogue of Microorganisms (GCM) 10K type strain sequencing project: providing services to taxonomists for standard genome sequencing and annotation.</title>
        <authorList>
            <consortium name="The Broad Institute Genomics Platform"/>
            <consortium name="The Broad Institute Genome Sequencing Center for Infectious Disease"/>
            <person name="Wu L."/>
            <person name="Ma J."/>
        </authorList>
    </citation>
    <scope>NUCLEOTIDE SEQUENCE [LARGE SCALE GENOMIC DNA]</scope>
    <source>
        <strain evidence="5">CGMCC 4.1621</strain>
    </source>
</reference>
<dbReference type="InterPro" id="IPR016454">
    <property type="entry name" value="Cysteine_dSase"/>
</dbReference>
<comment type="cofactor">
    <cofactor evidence="1">
        <name>pyridoxal 5'-phosphate</name>
        <dbReference type="ChEBI" id="CHEBI:597326"/>
    </cofactor>
</comment>
<evidence type="ECO:0000256" key="1">
    <source>
        <dbReference type="ARBA" id="ARBA00001933"/>
    </source>
</evidence>
<name>A0ABW2EJ18_9BACI</name>
<gene>
    <name evidence="4" type="ORF">ACFQIC_06555</name>
</gene>
<evidence type="ECO:0000313" key="4">
    <source>
        <dbReference type="EMBL" id="MFC7061521.1"/>
    </source>
</evidence>
<evidence type="ECO:0000256" key="2">
    <source>
        <dbReference type="ARBA" id="ARBA00022898"/>
    </source>
</evidence>
<dbReference type="Gene3D" id="3.90.1150.10">
    <property type="entry name" value="Aspartate Aminotransferase, domain 1"/>
    <property type="match status" value="1"/>
</dbReference>
<dbReference type="PIRSF" id="PIRSF005572">
    <property type="entry name" value="NifS"/>
    <property type="match status" value="1"/>
</dbReference>
<sequence>MIYFDNSATTLPLPEVLETYHKVNEQFFANPSSLHHLGSNAERLMDRTRQSIAQQLEVESGEIVFTSGGTEGNNLAIKGIALEHQSRGKHMITSQTEHPSVLEAFRGLEQLGFEITYVNVDDKGKVNPADIKRYIRYDTILISIMSVNNELGTIQPIEEIGQIASQYPKLYFHVDHVQGIGKIPLSLKRAKVDLCTLSGHKIHGLKGTGVLMVRQGIRIFPLFHGGGHEGNKRSGTENLPGMVAFAKALRLIKEKESNHMGGLKSIYHYFIEKLRDIDEIVINSSPEGAPHIINVSVPGVKPEVMIHVLADKEIFISSKSACSSKQPDVSSVLKACKLEQSVTTSALRISLSYQNTQVEVDQFINEFIKAVRYLKDKKGRY</sequence>
<dbReference type="Proteomes" id="UP001596410">
    <property type="component" value="Unassembled WGS sequence"/>
</dbReference>
<dbReference type="SUPFAM" id="SSF53383">
    <property type="entry name" value="PLP-dependent transferases"/>
    <property type="match status" value="1"/>
</dbReference>
<dbReference type="PANTHER" id="PTHR11601">
    <property type="entry name" value="CYSTEINE DESULFURYLASE FAMILY MEMBER"/>
    <property type="match status" value="1"/>
</dbReference>
<dbReference type="InterPro" id="IPR000192">
    <property type="entry name" value="Aminotrans_V_dom"/>
</dbReference>
<accession>A0ABW2EJ18</accession>
<evidence type="ECO:0000313" key="5">
    <source>
        <dbReference type="Proteomes" id="UP001596410"/>
    </source>
</evidence>